<sequence>MLALIIFFMAIFFSILSIGQTQLLSFYNVVGNLRGTLNKHKINVSCKTINVSKYIRYVQKIVTDKLHVNITLDNIQVKNLGIVNNSSNLCEMDTYVVVKPLGKYEIVLEINVTEDNVTSYSIAFKPNITHLEKISKEVNSISKMVKKQLINSKYVRELLQRINVLSCIPKDIRKHITIDEIVDAIIHEAKKGSISFNLFMRGKNVGSVASYAIMTVFEKIVVNGNISIIPYYKYLKLLKTGHKYVCKEEIHLQFPLYINSSRIVIGCPEVERFPLCIANIRSSPPVIKTRR</sequence>
<organism evidence="1 2">
    <name type="scientific">Pyrolobus fumarii (strain DSM 11204 / 1A)</name>
    <dbReference type="NCBI Taxonomy" id="694429"/>
    <lineage>
        <taxon>Archaea</taxon>
        <taxon>Thermoproteota</taxon>
        <taxon>Thermoprotei</taxon>
        <taxon>Desulfurococcales</taxon>
        <taxon>Pyrodictiaceae</taxon>
        <taxon>Pyrolobus</taxon>
    </lineage>
</organism>
<dbReference type="KEGG" id="pfm:Pyrfu_1050"/>
<proteinExistence type="predicted"/>
<dbReference type="Proteomes" id="UP000001037">
    <property type="component" value="Chromosome"/>
</dbReference>
<reference evidence="1 2" key="1">
    <citation type="journal article" date="2011" name="Stand. Genomic Sci.">
        <title>Complete genome sequence of the hyperthermophilic chemolithoautotroph Pyrolobus fumarii type strain (1A).</title>
        <authorList>
            <person name="Anderson I."/>
            <person name="Goker M."/>
            <person name="Nolan M."/>
            <person name="Lucas S."/>
            <person name="Hammon N."/>
            <person name="Deshpande S."/>
            <person name="Cheng J.F."/>
            <person name="Tapia R."/>
            <person name="Han C."/>
            <person name="Goodwin L."/>
            <person name="Pitluck S."/>
            <person name="Huntemann M."/>
            <person name="Liolios K."/>
            <person name="Ivanova N."/>
            <person name="Pagani I."/>
            <person name="Mavromatis K."/>
            <person name="Ovchinikova G."/>
            <person name="Pati A."/>
            <person name="Chen A."/>
            <person name="Palaniappan K."/>
            <person name="Land M."/>
            <person name="Hauser L."/>
            <person name="Brambilla E.M."/>
            <person name="Huber H."/>
            <person name="Yasawong M."/>
            <person name="Rohde M."/>
            <person name="Spring S."/>
            <person name="Abt B."/>
            <person name="Sikorski J."/>
            <person name="Wirth R."/>
            <person name="Detter J.C."/>
            <person name="Woyke T."/>
            <person name="Bristow J."/>
            <person name="Eisen J.A."/>
            <person name="Markowitz V."/>
            <person name="Hugenholtz P."/>
            <person name="Kyrpides N.C."/>
            <person name="Klenk H.P."/>
            <person name="Lapidus A."/>
        </authorList>
    </citation>
    <scope>NUCLEOTIDE SEQUENCE [LARGE SCALE GENOMIC DNA]</scope>
    <source>
        <strain evidence="2">DSM 11204 / 1A</strain>
    </source>
</reference>
<dbReference type="InParanoid" id="G0EF21"/>
<accession>G0EF21</accession>
<dbReference type="EMBL" id="CP002838">
    <property type="protein sequence ID" value="AEM38918.1"/>
    <property type="molecule type" value="Genomic_DNA"/>
</dbReference>
<keyword evidence="2" id="KW-1185">Reference proteome</keyword>
<gene>
    <name evidence="1" type="ordered locus">Pyrfu_1050</name>
</gene>
<dbReference type="STRING" id="694429.Pyrfu_1050"/>
<dbReference type="HOGENOM" id="CLU_955175_0_0_2"/>
<evidence type="ECO:0000313" key="1">
    <source>
        <dbReference type="EMBL" id="AEM38918.1"/>
    </source>
</evidence>
<name>G0EF21_PYRF1</name>
<evidence type="ECO:0000313" key="2">
    <source>
        <dbReference type="Proteomes" id="UP000001037"/>
    </source>
</evidence>
<dbReference type="AlphaFoldDB" id="G0EF21"/>
<protein>
    <submittedName>
        <fullName evidence="1">Uncharacterized protein</fullName>
    </submittedName>
</protein>